<evidence type="ECO:0000256" key="1">
    <source>
        <dbReference type="ARBA" id="ARBA00022729"/>
    </source>
</evidence>
<evidence type="ECO:0000313" key="4">
    <source>
        <dbReference type="EMBL" id="BAR45621.1"/>
    </source>
</evidence>
<dbReference type="Gene3D" id="2.60.120.1540">
    <property type="match status" value="1"/>
</dbReference>
<dbReference type="InterPro" id="IPR050473">
    <property type="entry name" value="A2M/Complement_sys"/>
</dbReference>
<dbReference type="SUPFAM" id="SSF49410">
    <property type="entry name" value="Alpha-macroglobulin receptor domain"/>
    <property type="match status" value="1"/>
</dbReference>
<dbReference type="GO" id="GO:0005615">
    <property type="term" value="C:extracellular space"/>
    <property type="evidence" value="ECO:0007669"/>
    <property type="project" value="InterPro"/>
</dbReference>
<sequence length="323" mass="36090">EGEWKYWRREEPIGDTLYKPKSLDIEMTSYALLLYVERDDTANAVPSMKWLIARRNSQGGFFSTQDTVVGIQALATLATVLGSGVTDLNVEFEYETGIKNAKIDQENVVMLQTFELPSNTSNVTIRASGRGVGLVQVSWSYNVQVSAANPAFTLDPQVSRVSTKNYLRVSVCTGYHYKGDTNMAVMDVSLPSGYTVDEDAILSLYRYSSNIKRVEERDGKTGIVIYFDKLNNTEVCPTVNAHRTYPVADQKPAPIVVYDYYEKTREARRFYSALTADVCEVCDGKDCEKYKCKGTPGYNERTGGASSLVLCWFLITAALLLHL</sequence>
<evidence type="ECO:0000259" key="3">
    <source>
        <dbReference type="SMART" id="SM01361"/>
    </source>
</evidence>
<accession>A0A0E4B806</accession>
<gene>
    <name evidence="4" type="primary">TEP</name>
</gene>
<protein>
    <submittedName>
        <fullName evidence="4">Thioester-containing protein</fullName>
    </submittedName>
</protein>
<feature type="non-terminal residue" evidence="4">
    <location>
        <position position="1"/>
    </location>
</feature>
<dbReference type="Pfam" id="PF07677">
    <property type="entry name" value="A2M_recep"/>
    <property type="match status" value="1"/>
</dbReference>
<dbReference type="SUPFAM" id="SSF48239">
    <property type="entry name" value="Terpenoid cyclases/Protein prenyltransferases"/>
    <property type="match status" value="1"/>
</dbReference>
<feature type="domain" description="Alpha-macroglobulin receptor-binding" evidence="3">
    <location>
        <begin position="181"/>
        <end position="271"/>
    </location>
</feature>
<dbReference type="Pfam" id="PF21412">
    <property type="entry name" value="TEP1_CUB2"/>
    <property type="match status" value="1"/>
</dbReference>
<proteinExistence type="evidence at transcript level"/>
<dbReference type="SMART" id="SM01361">
    <property type="entry name" value="A2M_recep"/>
    <property type="match status" value="1"/>
</dbReference>
<dbReference type="PANTHER" id="PTHR11412">
    <property type="entry name" value="MACROGLOBULIN / COMPLEMENT"/>
    <property type="match status" value="1"/>
</dbReference>
<dbReference type="InterPro" id="IPR011626">
    <property type="entry name" value="Alpha-macroglobulin_TED"/>
</dbReference>
<reference evidence="4" key="1">
    <citation type="journal article" date="2015" name="Dev. Comp. Immunol.">
        <title>Evolution of the complement system in protostomes revealed by de novo transcriptome analysis of six species of Arthropoda.</title>
        <authorList>
            <person name="Sekiguchi R."/>
            <person name="Nonaka M."/>
        </authorList>
    </citation>
    <scope>NUCLEOTIDE SEQUENCE</scope>
</reference>
<name>A0A0E4B806_9CRUS</name>
<keyword evidence="1" id="KW-0732">Signal</keyword>
<keyword evidence="2" id="KW-0882">Thioester bond</keyword>
<dbReference type="InterPro" id="IPR008930">
    <property type="entry name" value="Terpenoid_cyclase/PrenylTrfase"/>
</dbReference>
<dbReference type="Gene3D" id="1.50.10.20">
    <property type="match status" value="1"/>
</dbReference>
<dbReference type="InterPro" id="IPR036595">
    <property type="entry name" value="A-macroglobulin_rcpt-bd_sf"/>
</dbReference>
<dbReference type="EMBL" id="LC009042">
    <property type="protein sequence ID" value="BAR45621.1"/>
    <property type="molecule type" value="mRNA"/>
</dbReference>
<dbReference type="InterPro" id="IPR009048">
    <property type="entry name" value="A-macroglobulin_rcpt-bd"/>
</dbReference>
<dbReference type="Pfam" id="PF07678">
    <property type="entry name" value="TED_complement"/>
    <property type="match status" value="1"/>
</dbReference>
<dbReference type="PANTHER" id="PTHR11412:SF136">
    <property type="entry name" value="CD109 ANTIGEN"/>
    <property type="match status" value="1"/>
</dbReference>
<organism evidence="4">
    <name type="scientific">Vargula sp. RS-2014</name>
    <dbReference type="NCBI Taxonomy" id="1569308"/>
    <lineage>
        <taxon>Eukaryota</taxon>
        <taxon>Metazoa</taxon>
        <taxon>Ecdysozoa</taxon>
        <taxon>Arthropoda</taxon>
        <taxon>Crustacea</taxon>
        <taxon>Oligostraca</taxon>
        <taxon>Ostracoda</taxon>
        <taxon>Myodocopa</taxon>
        <taxon>Myodocopida</taxon>
        <taxon>Cypridinoidea</taxon>
        <taxon>Cypridinidae</taxon>
        <taxon>Vargula</taxon>
    </lineage>
</organism>
<dbReference type="InterPro" id="IPR049135">
    <property type="entry name" value="TEP1_CUB2"/>
</dbReference>
<dbReference type="Gene3D" id="2.60.40.690">
    <property type="entry name" value="Alpha-macroglobulin, receptor-binding domain"/>
    <property type="match status" value="1"/>
</dbReference>
<dbReference type="AlphaFoldDB" id="A0A0E4B806"/>
<evidence type="ECO:0000256" key="2">
    <source>
        <dbReference type="ARBA" id="ARBA00022966"/>
    </source>
</evidence>